<dbReference type="EMBL" id="JAPVES010000030">
    <property type="protein sequence ID" value="MCZ3372044.1"/>
    <property type="molecule type" value="Genomic_DNA"/>
</dbReference>
<organism evidence="2">
    <name type="scientific">Methanobacterium veterum</name>
    <dbReference type="NCBI Taxonomy" id="408577"/>
    <lineage>
        <taxon>Archaea</taxon>
        <taxon>Methanobacteriati</taxon>
        <taxon>Methanobacteriota</taxon>
        <taxon>Methanomada group</taxon>
        <taxon>Methanobacteria</taxon>
        <taxon>Methanobacteriales</taxon>
        <taxon>Methanobacteriaceae</taxon>
        <taxon>Methanobacterium</taxon>
    </lineage>
</organism>
<proteinExistence type="predicted"/>
<keyword evidence="1" id="KW-1133">Transmembrane helix</keyword>
<feature type="transmembrane region" description="Helical" evidence="1">
    <location>
        <begin position="56"/>
        <end position="75"/>
    </location>
</feature>
<comment type="caution">
    <text evidence="2">The sequence shown here is derived from an EMBL/GenBank/DDBJ whole genome shotgun (WGS) entry which is preliminary data.</text>
</comment>
<feature type="transmembrane region" description="Helical" evidence="1">
    <location>
        <begin position="6"/>
        <end position="23"/>
    </location>
</feature>
<dbReference type="Proteomes" id="UP001074446">
    <property type="component" value="Unassembled WGS sequence"/>
</dbReference>
<accession>A0A9E5DK24</accession>
<reference evidence="2" key="1">
    <citation type="submission" date="2022-12" db="EMBL/GenBank/DDBJ databases">
        <title>Reclassification of two methanogenic archaea species isolated from the Kolyma lowland permafrost.</title>
        <authorList>
            <person name="Trubitsyn V.E."/>
            <person name="Rivkina E.M."/>
            <person name="Shcherbakova V.A."/>
        </authorList>
    </citation>
    <scope>NUCLEOTIDE SEQUENCE</scope>
    <source>
        <strain evidence="2">MK4</strain>
    </source>
</reference>
<dbReference type="RefSeq" id="WP_048081116.1">
    <property type="nucleotide sequence ID" value="NZ_JAPVES010000030.1"/>
</dbReference>
<dbReference type="AlphaFoldDB" id="A0A9E5DK24"/>
<evidence type="ECO:0000256" key="1">
    <source>
        <dbReference type="SAM" id="Phobius"/>
    </source>
</evidence>
<name>A0A9E5DK24_9EURY</name>
<feature type="transmembrane region" description="Helical" evidence="1">
    <location>
        <begin position="82"/>
        <end position="99"/>
    </location>
</feature>
<evidence type="ECO:0000313" key="2">
    <source>
        <dbReference type="EMBL" id="MCZ3372044.1"/>
    </source>
</evidence>
<keyword evidence="1" id="KW-0812">Transmembrane</keyword>
<sequence length="100" mass="11708">MAHFLVAWLITVMVEFFILWLFTRDRPSKLFLYSLLINSFTLPLATYSYYNILNNIYIIEIAVIFIESILIILLLEIKYKTAFLISLTANFVTAVIGFFI</sequence>
<gene>
    <name evidence="2" type="ORF">O3H35_05320</name>
</gene>
<protein>
    <submittedName>
        <fullName evidence="2">Uncharacterized protein</fullName>
    </submittedName>
</protein>
<feature type="transmembrane region" description="Helical" evidence="1">
    <location>
        <begin position="30"/>
        <end position="50"/>
    </location>
</feature>
<keyword evidence="1" id="KW-0472">Membrane</keyword>